<evidence type="ECO:0000313" key="6">
    <source>
        <dbReference type="Proteomes" id="UP000078532"/>
    </source>
</evidence>
<dbReference type="GO" id="GO:0046872">
    <property type="term" value="F:metal ion binding"/>
    <property type="evidence" value="ECO:0007669"/>
    <property type="project" value="UniProtKB-KW"/>
</dbReference>
<dbReference type="Pfam" id="PF07992">
    <property type="entry name" value="Pyr_redox_2"/>
    <property type="match status" value="1"/>
</dbReference>
<organism evidence="5 6">
    <name type="scientific">Desulfotomaculum copahuensis</name>
    <dbReference type="NCBI Taxonomy" id="1838280"/>
    <lineage>
        <taxon>Bacteria</taxon>
        <taxon>Bacillati</taxon>
        <taxon>Bacillota</taxon>
        <taxon>Clostridia</taxon>
        <taxon>Eubacteriales</taxon>
        <taxon>Desulfotomaculaceae</taxon>
        <taxon>Desulfotomaculum</taxon>
    </lineage>
</organism>
<dbReference type="InterPro" id="IPR017896">
    <property type="entry name" value="4Fe4S_Fe-S-bd"/>
</dbReference>
<name>A0A1B7LIT6_9FIRM</name>
<dbReference type="PRINTS" id="PR00419">
    <property type="entry name" value="ADXRDTASE"/>
</dbReference>
<dbReference type="NCBIfam" id="TIGR03315">
    <property type="entry name" value="Se_ygfK"/>
    <property type="match status" value="1"/>
</dbReference>
<dbReference type="RefSeq" id="WP_066666203.1">
    <property type="nucleotide sequence ID" value="NZ_LYVF01000013.1"/>
</dbReference>
<protein>
    <submittedName>
        <fullName evidence="5">Putative selenate reductase subunit YgfK</fullName>
    </submittedName>
</protein>
<dbReference type="GO" id="GO:0016491">
    <property type="term" value="F:oxidoreductase activity"/>
    <property type="evidence" value="ECO:0007669"/>
    <property type="project" value="InterPro"/>
</dbReference>
<dbReference type="SUPFAM" id="SSF51395">
    <property type="entry name" value="FMN-linked oxidoreductases"/>
    <property type="match status" value="1"/>
</dbReference>
<keyword evidence="6" id="KW-1185">Reference proteome</keyword>
<comment type="caution">
    <text evidence="5">The sequence shown here is derived from an EMBL/GenBank/DDBJ whole genome shotgun (WGS) entry which is preliminary data.</text>
</comment>
<dbReference type="EMBL" id="LYVF01000013">
    <property type="protein sequence ID" value="OAT86474.1"/>
    <property type="molecule type" value="Genomic_DNA"/>
</dbReference>
<dbReference type="InterPro" id="IPR036188">
    <property type="entry name" value="FAD/NAD-bd_sf"/>
</dbReference>
<proteinExistence type="predicted"/>
<dbReference type="STRING" id="1838280.A6M21_03385"/>
<keyword evidence="3" id="KW-0411">Iron-sulfur</keyword>
<dbReference type="InterPro" id="IPR009051">
    <property type="entry name" value="Helical_ferredxn"/>
</dbReference>
<dbReference type="SUPFAM" id="SSF51971">
    <property type="entry name" value="Nucleotide-binding domain"/>
    <property type="match status" value="1"/>
</dbReference>
<dbReference type="InterPro" id="IPR017900">
    <property type="entry name" value="4Fe4S_Fe_S_CS"/>
</dbReference>
<dbReference type="SUPFAM" id="SSF46548">
    <property type="entry name" value="alpha-helical ferredoxin"/>
    <property type="match status" value="1"/>
</dbReference>
<dbReference type="PROSITE" id="PS51379">
    <property type="entry name" value="4FE4S_FER_2"/>
    <property type="match status" value="1"/>
</dbReference>
<evidence type="ECO:0000313" key="5">
    <source>
        <dbReference type="EMBL" id="OAT86474.1"/>
    </source>
</evidence>
<keyword evidence="2" id="KW-0408">Iron</keyword>
<keyword evidence="1" id="KW-0479">Metal-binding</keyword>
<dbReference type="InterPro" id="IPR028261">
    <property type="entry name" value="DPD_II"/>
</dbReference>
<dbReference type="InterPro" id="IPR017701">
    <property type="entry name" value="Se_rdtase_YgfK"/>
</dbReference>
<dbReference type="Gene3D" id="1.10.1060.10">
    <property type="entry name" value="Alpha-helical ferredoxin"/>
    <property type="match status" value="1"/>
</dbReference>
<gene>
    <name evidence="5" type="ORF">A6M21_03385</name>
</gene>
<dbReference type="PANTHER" id="PTHR42783">
    <property type="entry name" value="GLUTAMATE SYNTHASE [NADPH] SMALL CHAIN"/>
    <property type="match status" value="1"/>
</dbReference>
<dbReference type="Gene3D" id="3.50.50.60">
    <property type="entry name" value="FAD/NAD(P)-binding domain"/>
    <property type="match status" value="2"/>
</dbReference>
<reference evidence="5 6" key="1">
    <citation type="submission" date="2016-04" db="EMBL/GenBank/DDBJ databases">
        <authorList>
            <person name="Evans L.H."/>
            <person name="Alamgir A."/>
            <person name="Owens N."/>
            <person name="Weber N.D."/>
            <person name="Virtaneva K."/>
            <person name="Barbian K."/>
            <person name="Babar A."/>
            <person name="Rosenke K."/>
        </authorList>
    </citation>
    <scope>NUCLEOTIDE SEQUENCE [LARGE SCALE GENOMIC DNA]</scope>
    <source>
        <strain evidence="5 6">LMa1</strain>
    </source>
</reference>
<evidence type="ECO:0000256" key="1">
    <source>
        <dbReference type="ARBA" id="ARBA00022723"/>
    </source>
</evidence>
<sequence length="1019" mass="111672">MSDRMQPIPFKQLLNWIFTEYERFQTIFGIPAAKFYRKQGDGWIEIFGEKLGTPVGPAAGPHTQLAQNIVASYLTGGRFFELKTVQILDRLEFPKPCIAAQDEGYNTEWSTELAIGDAFAEYVKAWFALHIIQKEIFGLDERDFIFNMSVGYNLEGIKSPKVDAFIEGMKEAAGSDVFQECRKVLLEMAGQFKRVDRGYIEAIPSRICSSVTLSTMHGCPPAEIDAICRYLLKEKKLNTFVKMNPTLLGYAYVRAVFDQMGYRYVQLKEESFSHDLQYDAGVAMLRELKVFAADCGREFGVKLSNTLPVQITRGELPGEEMYMSGRSLYPLTINLAYKLASEFGGDLKISYAGGADYFNIDRIFATGIRPITMATTLLKPGGYYRLQQIAALLEPHLGERREGRIDLEKLGALAAEALADRNHRKEKRAVESRKIADTLPLTDCFVAPCTRGCPIGQDIPAYIRLVGEKKYAQAYAVIVDKNPLPFITGTICNHKCMTKCTRLDYDDPVLIREMKRMAAENGCSAYLEELKPAAAGSSGARVAVLGAGPSGLAAAYFLARAGIDVTVFDRRDEAGGTVARVIPDFRISRAAIEHDLELIRRTGVKFVLGVKDELTVEQLRAQGFKYIYLAIGAGKSKALSLQGDTGRVMGAIAFLEQFKRNKETISLGRNVAVIGGGNSAMDTARAALRVPGVEKVYIVYRRTREYMPALPEELELAQREGAVLKELLAPVELKQGALRCQKMAMGEPDASGRRVPVPVAGEYEDIPADFVLTAIGESVDTDYLARLGLRPDERGRIAVDPGTLETALAGVFIGGDALSGPATVVEAIADGRKVAAAIAARENAVVTATAAQNVGFDQTDRRSEICAKKGVLRGKDVPEAEPERCLECSLVCNICTEVCLNRANVQIRVTGGGLRQANQVLHVDGMCNECGNCATFCPYTGAPYRDKLTLFWSEADFDGSSGAGFLLRYGGKEPVFKVRLNGTVLETKLTAAGFAPALPEAVAAVIESAYTNYRYLFQV</sequence>
<dbReference type="PANTHER" id="PTHR42783:SF3">
    <property type="entry name" value="GLUTAMATE SYNTHASE [NADPH] SMALL CHAIN-RELATED"/>
    <property type="match status" value="1"/>
</dbReference>
<feature type="domain" description="4Fe-4S ferredoxin-type" evidence="4">
    <location>
        <begin position="919"/>
        <end position="948"/>
    </location>
</feature>
<accession>A0A1B7LIT6</accession>
<dbReference type="Proteomes" id="UP000078532">
    <property type="component" value="Unassembled WGS sequence"/>
</dbReference>
<dbReference type="OrthoDB" id="9803192at2"/>
<dbReference type="Pfam" id="PF14691">
    <property type="entry name" value="Fer4_20"/>
    <property type="match status" value="1"/>
</dbReference>
<dbReference type="InterPro" id="IPR023753">
    <property type="entry name" value="FAD/NAD-binding_dom"/>
</dbReference>
<evidence type="ECO:0000256" key="2">
    <source>
        <dbReference type="ARBA" id="ARBA00023004"/>
    </source>
</evidence>
<evidence type="ECO:0000256" key="3">
    <source>
        <dbReference type="ARBA" id="ARBA00023014"/>
    </source>
</evidence>
<evidence type="ECO:0000259" key="4">
    <source>
        <dbReference type="PROSITE" id="PS51379"/>
    </source>
</evidence>
<dbReference type="SUPFAM" id="SSF54862">
    <property type="entry name" value="4Fe-4S ferredoxins"/>
    <property type="match status" value="1"/>
</dbReference>
<dbReference type="PROSITE" id="PS00198">
    <property type="entry name" value="4FE4S_FER_1"/>
    <property type="match status" value="1"/>
</dbReference>
<dbReference type="AlphaFoldDB" id="A0A1B7LIT6"/>
<dbReference type="GO" id="GO:0051536">
    <property type="term" value="F:iron-sulfur cluster binding"/>
    <property type="evidence" value="ECO:0007669"/>
    <property type="project" value="UniProtKB-KW"/>
</dbReference>